<gene>
    <name evidence="3" type="ORF">Pan153_55580</name>
</gene>
<evidence type="ECO:0000313" key="3">
    <source>
        <dbReference type="EMBL" id="QDV20879.1"/>
    </source>
</evidence>
<dbReference type="NCBIfam" id="TIGR02246">
    <property type="entry name" value="SgcJ/EcaC family oxidoreductase"/>
    <property type="match status" value="1"/>
</dbReference>
<dbReference type="SUPFAM" id="SSF54427">
    <property type="entry name" value="NTF2-like"/>
    <property type="match status" value="1"/>
</dbReference>
<evidence type="ECO:0000259" key="2">
    <source>
        <dbReference type="Pfam" id="PF14534"/>
    </source>
</evidence>
<dbReference type="Pfam" id="PF14534">
    <property type="entry name" value="DUF4440"/>
    <property type="match status" value="1"/>
</dbReference>
<dbReference type="InterPro" id="IPR032710">
    <property type="entry name" value="NTF2-like_dom_sf"/>
</dbReference>
<dbReference type="Proteomes" id="UP000320839">
    <property type="component" value="Chromosome"/>
</dbReference>
<reference evidence="3 4" key="1">
    <citation type="submission" date="2019-02" db="EMBL/GenBank/DDBJ databases">
        <title>Deep-cultivation of Planctomycetes and their phenomic and genomic characterization uncovers novel biology.</title>
        <authorList>
            <person name="Wiegand S."/>
            <person name="Jogler M."/>
            <person name="Boedeker C."/>
            <person name="Pinto D."/>
            <person name="Vollmers J."/>
            <person name="Rivas-Marin E."/>
            <person name="Kohn T."/>
            <person name="Peeters S.H."/>
            <person name="Heuer A."/>
            <person name="Rast P."/>
            <person name="Oberbeckmann S."/>
            <person name="Bunk B."/>
            <person name="Jeske O."/>
            <person name="Meyerdierks A."/>
            <person name="Storesund J.E."/>
            <person name="Kallscheuer N."/>
            <person name="Luecker S."/>
            <person name="Lage O.M."/>
            <person name="Pohl T."/>
            <person name="Merkel B.J."/>
            <person name="Hornburger P."/>
            <person name="Mueller R.-W."/>
            <person name="Bruemmer F."/>
            <person name="Labrenz M."/>
            <person name="Spormann A.M."/>
            <person name="Op den Camp H."/>
            <person name="Overmann J."/>
            <person name="Amann R."/>
            <person name="Jetten M.S.M."/>
            <person name="Mascher T."/>
            <person name="Medema M.H."/>
            <person name="Devos D.P."/>
            <person name="Kaster A.-K."/>
            <person name="Ovreas L."/>
            <person name="Rohde M."/>
            <person name="Galperin M.Y."/>
            <person name="Jogler C."/>
        </authorList>
    </citation>
    <scope>NUCLEOTIDE SEQUENCE [LARGE SCALE GENOMIC DNA]</scope>
    <source>
        <strain evidence="3 4">Pan153</strain>
    </source>
</reference>
<evidence type="ECO:0000313" key="4">
    <source>
        <dbReference type="Proteomes" id="UP000320839"/>
    </source>
</evidence>
<dbReference type="OrthoDB" id="263788at2"/>
<dbReference type="InterPro" id="IPR011944">
    <property type="entry name" value="Steroid_delta5-4_isomerase"/>
</dbReference>
<name>A0A518FWY7_9PLAN</name>
<sequence length="325" mass="36294">MNLPQQQVRSGLTLLILILLFVLEYPVLQAQSPKKSASDDNRNPAVKKQQDHALTSDAEQAIKKMEAAFQKAFDTGNAAKVASFWVPEGELIDANGLRLAGRPEIQRAYADYFTKNKGVKLQISIDSVRQIGENMAIEEGRTVVTVPRAVPDYSRYTATHMKRDGKWQTVSVKEEFVMPPTVPQDKLMDLEWLIGTWTVENEGVTLMTVYQWMPGKKFMQRTFTSKSGSKTQLIGRQIIGVDPLSEDIMSWTFNVDGSHAVGIWTPVDNGWAIESCGVTASGMLTSSNNIISKIDENGCRWQSVNRWANGDELPDALEVVSKRKK</sequence>
<feature type="domain" description="DUF4440" evidence="2">
    <location>
        <begin position="62"/>
        <end position="168"/>
    </location>
</feature>
<feature type="region of interest" description="Disordered" evidence="1">
    <location>
        <begin position="33"/>
        <end position="54"/>
    </location>
</feature>
<dbReference type="AlphaFoldDB" id="A0A518FWY7"/>
<proteinExistence type="predicted"/>
<dbReference type="Gene3D" id="3.10.450.50">
    <property type="match status" value="1"/>
</dbReference>
<dbReference type="InterPro" id="IPR027843">
    <property type="entry name" value="DUF4440"/>
</dbReference>
<evidence type="ECO:0000256" key="1">
    <source>
        <dbReference type="SAM" id="MobiDB-lite"/>
    </source>
</evidence>
<dbReference type="EMBL" id="CP036317">
    <property type="protein sequence ID" value="QDV20879.1"/>
    <property type="molecule type" value="Genomic_DNA"/>
</dbReference>
<organism evidence="3 4">
    <name type="scientific">Gimesia panareensis</name>
    <dbReference type="NCBI Taxonomy" id="2527978"/>
    <lineage>
        <taxon>Bacteria</taxon>
        <taxon>Pseudomonadati</taxon>
        <taxon>Planctomycetota</taxon>
        <taxon>Planctomycetia</taxon>
        <taxon>Planctomycetales</taxon>
        <taxon>Planctomycetaceae</taxon>
        <taxon>Gimesia</taxon>
    </lineage>
</organism>
<protein>
    <recommendedName>
        <fullName evidence="2">DUF4440 domain-containing protein</fullName>
    </recommendedName>
</protein>
<accession>A0A518FWY7</accession>